<dbReference type="EMBL" id="CM017628">
    <property type="protein sequence ID" value="TYH67717.1"/>
    <property type="molecule type" value="Genomic_DNA"/>
</dbReference>
<organism evidence="1 2">
    <name type="scientific">Gossypium tomentosum</name>
    <name type="common">Hawaiian cotton</name>
    <name type="synonym">Gossypium sandvicense</name>
    <dbReference type="NCBI Taxonomy" id="34277"/>
    <lineage>
        <taxon>Eukaryota</taxon>
        <taxon>Viridiplantae</taxon>
        <taxon>Streptophyta</taxon>
        <taxon>Embryophyta</taxon>
        <taxon>Tracheophyta</taxon>
        <taxon>Spermatophyta</taxon>
        <taxon>Magnoliopsida</taxon>
        <taxon>eudicotyledons</taxon>
        <taxon>Gunneridae</taxon>
        <taxon>Pentapetalae</taxon>
        <taxon>rosids</taxon>
        <taxon>malvids</taxon>
        <taxon>Malvales</taxon>
        <taxon>Malvaceae</taxon>
        <taxon>Malvoideae</taxon>
        <taxon>Gossypium</taxon>
    </lineage>
</organism>
<accession>A0A5D2KKN3</accession>
<proteinExistence type="predicted"/>
<sequence length="299" mass="31232">MAEGTTMVLKVDLQCYRCYRKVKKVLCKYPEIRDQKYDEKANTVTITVVSIDPQCIKTKISCKAGSCIKSIEIKPPEKKTTDKDKDKDKDKPPKKEPETKIVWILCKVCNTWHPEGPCNQTIYIPLPLAKACNENCGKKMCCNGCGGSGCKSCLGHGWISWYCGACSSSKASCKGCGSSSCSGCSNWSSWSCSGCGSSSCGGCCTGCGSRSCGGGCSGSGGYGYGYGYYNSWSCRGCNSTSCGGCKGSISSSCKGCGSFWCKGCGGGGGGGGGGSCGCGRCGRCYDGIEHKTSGYCTPM</sequence>
<evidence type="ECO:0000313" key="2">
    <source>
        <dbReference type="Proteomes" id="UP000322667"/>
    </source>
</evidence>
<dbReference type="SUPFAM" id="SSF55008">
    <property type="entry name" value="HMA, heavy metal-associated domain"/>
    <property type="match status" value="1"/>
</dbReference>
<dbReference type="Gene3D" id="3.30.70.100">
    <property type="match status" value="1"/>
</dbReference>
<evidence type="ECO:0008006" key="3">
    <source>
        <dbReference type="Google" id="ProtNLM"/>
    </source>
</evidence>
<dbReference type="Proteomes" id="UP000322667">
    <property type="component" value="Chromosome D06"/>
</dbReference>
<gene>
    <name evidence="1" type="ORF">ES332_D06G207500v1</name>
</gene>
<evidence type="ECO:0000313" key="1">
    <source>
        <dbReference type="EMBL" id="TYH67717.1"/>
    </source>
</evidence>
<keyword evidence="2" id="KW-1185">Reference proteome</keyword>
<dbReference type="AlphaFoldDB" id="A0A5D2KKN3"/>
<dbReference type="PANTHER" id="PTHR47005:SF19">
    <property type="entry name" value="HEAVY METAL-ASSOCIATED ISOPRENYLATED PLANT PROTEIN 3-LIKE"/>
    <property type="match status" value="1"/>
</dbReference>
<name>A0A5D2KKN3_GOSTO</name>
<reference evidence="1 2" key="1">
    <citation type="submission" date="2019-07" db="EMBL/GenBank/DDBJ databases">
        <title>WGS assembly of Gossypium tomentosum.</title>
        <authorList>
            <person name="Chen Z.J."/>
            <person name="Sreedasyam A."/>
            <person name="Ando A."/>
            <person name="Song Q."/>
            <person name="De L."/>
            <person name="Hulse-Kemp A."/>
            <person name="Ding M."/>
            <person name="Ye W."/>
            <person name="Kirkbride R."/>
            <person name="Jenkins J."/>
            <person name="Plott C."/>
            <person name="Lovell J."/>
            <person name="Lin Y.-M."/>
            <person name="Vaughn R."/>
            <person name="Liu B."/>
            <person name="Li W."/>
            <person name="Simpson S."/>
            <person name="Scheffler B."/>
            <person name="Saski C."/>
            <person name="Grover C."/>
            <person name="Hu G."/>
            <person name="Conover J."/>
            <person name="Carlson J."/>
            <person name="Shu S."/>
            <person name="Boston L."/>
            <person name="Williams M."/>
            <person name="Peterson D."/>
            <person name="Mcgee K."/>
            <person name="Jones D."/>
            <person name="Wendel J."/>
            <person name="Stelly D."/>
            <person name="Grimwood J."/>
            <person name="Schmutz J."/>
        </authorList>
    </citation>
    <scope>NUCLEOTIDE SEQUENCE [LARGE SCALE GENOMIC DNA]</scope>
    <source>
        <strain evidence="1">7179.01</strain>
    </source>
</reference>
<dbReference type="GO" id="GO:0046872">
    <property type="term" value="F:metal ion binding"/>
    <property type="evidence" value="ECO:0007669"/>
    <property type="project" value="InterPro"/>
</dbReference>
<dbReference type="PANTHER" id="PTHR47005">
    <property type="entry name" value="HEAVY METAL TRANSPORT/DETOXIFICATION SUPERFAMILY PROTEIN"/>
    <property type="match status" value="1"/>
</dbReference>
<protein>
    <recommendedName>
        <fullName evidence="3">HMA domain-containing protein</fullName>
    </recommendedName>
</protein>
<dbReference type="InterPro" id="IPR036163">
    <property type="entry name" value="HMA_dom_sf"/>
</dbReference>